<evidence type="ECO:0000256" key="1">
    <source>
        <dbReference type="SAM" id="SignalP"/>
    </source>
</evidence>
<evidence type="ECO:0008006" key="3">
    <source>
        <dbReference type="Google" id="ProtNLM"/>
    </source>
</evidence>
<proteinExistence type="predicted"/>
<sequence>MADGVLTLLFCCWSPAACHTPPAAAAAVAAAATDVHSLQSEPVYPSILPGSLSLSLSRLFCPEALEDPFPILRPMVPYRI</sequence>
<reference evidence="2" key="2">
    <citation type="submission" date="2025-08" db="UniProtKB">
        <authorList>
            <consortium name="RefSeq"/>
        </authorList>
    </citation>
    <scope>IDENTIFICATION</scope>
</reference>
<evidence type="ECO:0000313" key="2">
    <source>
        <dbReference type="RefSeq" id="XP_059599575.1"/>
    </source>
</evidence>
<feature type="signal peptide" evidence="1">
    <location>
        <begin position="1"/>
        <end position="18"/>
    </location>
</feature>
<keyword evidence="1" id="KW-0732">Signal</keyword>
<organism evidence="2">
    <name type="scientific">Aspergillus niger</name>
    <dbReference type="NCBI Taxonomy" id="5061"/>
    <lineage>
        <taxon>Eukaryota</taxon>
        <taxon>Fungi</taxon>
        <taxon>Dikarya</taxon>
        <taxon>Ascomycota</taxon>
        <taxon>Pezizomycotina</taxon>
        <taxon>Eurotiomycetes</taxon>
        <taxon>Eurotiomycetidae</taxon>
        <taxon>Eurotiales</taxon>
        <taxon>Aspergillaceae</taxon>
        <taxon>Aspergillus</taxon>
        <taxon>Aspergillus subgen. Circumdati</taxon>
    </lineage>
</organism>
<dbReference type="GeneID" id="84589888"/>
<reference evidence="2" key="1">
    <citation type="submission" date="2025-02" db="EMBL/GenBank/DDBJ databases">
        <authorList>
            <consortium name="NCBI Genome Project"/>
        </authorList>
    </citation>
    <scope>NUCLEOTIDE SEQUENCE</scope>
</reference>
<gene>
    <name evidence="2" type="ORF">An01g03440</name>
</gene>
<dbReference type="KEGG" id="ang:An01g03440"/>
<accession>A0AAJ8BKZ0</accession>
<protein>
    <recommendedName>
        <fullName evidence="3">Secreted protein</fullName>
    </recommendedName>
</protein>
<dbReference type="RefSeq" id="XP_059599575.1">
    <property type="nucleotide sequence ID" value="XM_059746983.1"/>
</dbReference>
<feature type="chain" id="PRO_5044795459" description="Secreted protein" evidence="1">
    <location>
        <begin position="19"/>
        <end position="80"/>
    </location>
</feature>
<dbReference type="AlphaFoldDB" id="A0AAJ8BKZ0"/>
<dbReference type="VEuPathDB" id="FungiDB:An01g03440"/>
<name>A0AAJ8BKZ0_ASPNG</name>